<dbReference type="GeneID" id="92929743"/>
<accession>A0A495VSF9</accession>
<dbReference type="AlphaFoldDB" id="A0A495VSF9"/>
<proteinExistence type="predicted"/>
<gene>
    <name evidence="1" type="ORF">BC742_2129</name>
</gene>
<comment type="caution">
    <text evidence="1">The sequence shown here is derived from an EMBL/GenBank/DDBJ whole genome shotgun (WGS) entry which is preliminary data.</text>
</comment>
<evidence type="ECO:0000313" key="2">
    <source>
        <dbReference type="Proteomes" id="UP000269493"/>
    </source>
</evidence>
<dbReference type="EMBL" id="RBXN01000007">
    <property type="protein sequence ID" value="RKT50588.1"/>
    <property type="molecule type" value="Genomic_DNA"/>
</dbReference>
<name>A0A495VSF9_9BACT</name>
<protein>
    <recommendedName>
        <fullName evidence="3">Outer membrane protein with beta-barrel domain</fullName>
    </recommendedName>
</protein>
<evidence type="ECO:0000313" key="1">
    <source>
        <dbReference type="EMBL" id="RKT50588.1"/>
    </source>
</evidence>
<keyword evidence="2" id="KW-1185">Reference proteome</keyword>
<evidence type="ECO:0008006" key="3">
    <source>
        <dbReference type="Google" id="ProtNLM"/>
    </source>
</evidence>
<dbReference type="OrthoDB" id="1007721at2"/>
<sequence>MEFVKIVHAVFSKRISKVLFCLLCFLGIGMGAYSQDVIVKKDGEEIKSKVMEVSGDEIKYKMWDYQDGPIYRIPASEIFMIKYQNGKKDIMSTYASSSQKSVGDNKKYPRYQGEVNLGYALGLGENGLDRVVFETIHGSRISKYAFVGLGFGFNAYKDILSFDEYDGDLETVWGMTVPVFLDMKGYYPVTDDFAPYIDLGLGCSIGVLEIEGSGFLANVGFGINYKKLNIGMNFQSENKAKGFAFKLGLVF</sequence>
<dbReference type="Proteomes" id="UP000269493">
    <property type="component" value="Unassembled WGS sequence"/>
</dbReference>
<dbReference type="RefSeq" id="WP_009317575.1">
    <property type="nucleotide sequence ID" value="NZ_KI440791.1"/>
</dbReference>
<reference evidence="1 2" key="1">
    <citation type="submission" date="2018-10" db="EMBL/GenBank/DDBJ databases">
        <title>Genomic Encyclopedia of Archaeal and Bacterial Type Strains, Phase II (KMG-II): from individual species to whole genera.</title>
        <authorList>
            <person name="Goeker M."/>
        </authorList>
    </citation>
    <scope>NUCLEOTIDE SEQUENCE [LARGE SCALE GENOMIC DNA]</scope>
    <source>
        <strain evidence="1 2">NSB1</strain>
    </source>
</reference>
<organism evidence="1 2">
    <name type="scientific">Coprobacter fastidiosus NSB1 = JCM 33896</name>
    <dbReference type="NCBI Taxonomy" id="1349822"/>
    <lineage>
        <taxon>Bacteria</taxon>
        <taxon>Pseudomonadati</taxon>
        <taxon>Bacteroidota</taxon>
        <taxon>Bacteroidia</taxon>
        <taxon>Bacteroidales</taxon>
        <taxon>Barnesiellaceae</taxon>
        <taxon>Coprobacter</taxon>
    </lineage>
</organism>